<comment type="caution">
    <text evidence="3">The sequence shown here is derived from an EMBL/GenBank/DDBJ whole genome shotgun (WGS) entry which is preliminary data.</text>
</comment>
<dbReference type="AlphaFoldDB" id="A0A9P8RLW0"/>
<dbReference type="EMBL" id="JAGHQM010001089">
    <property type="protein sequence ID" value="KAH0556464.1"/>
    <property type="molecule type" value="Genomic_DNA"/>
</dbReference>
<sequence>LSNNYILENEFYLHFIELPEGAEILAVSGHGASFWTRTARIDAKLPGDSLKAYFLKVADGERGHKMMLGEYESMRAIHAVTPTFVPEPYAWGTYESAPDTHFFLCEYREMAEELPDPNKLATKLAGLHLRGGSPDGKFGFHVTTFNGNMPQDNGWTDTWEEFYSKGLRHVLKLEIEAQGPSDELEELKAPMFDVVIPRLLRPLETEGRSIQPALVHGDLWCGNIATDAETDEPVVFDACCFWAHNECKFGCRAPPNFAASYLD</sequence>
<dbReference type="GO" id="GO:0102193">
    <property type="term" value="F:protein-ribulosamine 3-kinase activity"/>
    <property type="evidence" value="ECO:0007669"/>
    <property type="project" value="UniProtKB-EC"/>
</dbReference>
<dbReference type="InterPro" id="IPR011009">
    <property type="entry name" value="Kinase-like_dom_sf"/>
</dbReference>
<accession>A0A9P8RLW0</accession>
<reference evidence="3" key="1">
    <citation type="submission" date="2021-03" db="EMBL/GenBank/DDBJ databases">
        <title>Comparative genomics and phylogenomic investigation of the class Geoglossomycetes provide insights into ecological specialization and systematics.</title>
        <authorList>
            <person name="Melie T."/>
            <person name="Pirro S."/>
            <person name="Miller A.N."/>
            <person name="Quandt A."/>
        </authorList>
    </citation>
    <scope>NUCLEOTIDE SEQUENCE</scope>
    <source>
        <strain evidence="3">CAQ_001_2017</strain>
    </source>
</reference>
<evidence type="ECO:0000313" key="4">
    <source>
        <dbReference type="Proteomes" id="UP000750711"/>
    </source>
</evidence>
<organism evidence="3 4">
    <name type="scientific">Trichoglossum hirsutum</name>
    <dbReference type="NCBI Taxonomy" id="265104"/>
    <lineage>
        <taxon>Eukaryota</taxon>
        <taxon>Fungi</taxon>
        <taxon>Dikarya</taxon>
        <taxon>Ascomycota</taxon>
        <taxon>Pezizomycotina</taxon>
        <taxon>Geoglossomycetes</taxon>
        <taxon>Geoglossales</taxon>
        <taxon>Geoglossaceae</taxon>
        <taxon>Trichoglossum</taxon>
    </lineage>
</organism>
<gene>
    <name evidence="3" type="ORF">GP486_005629</name>
</gene>
<evidence type="ECO:0000313" key="3">
    <source>
        <dbReference type="EMBL" id="KAH0556464.1"/>
    </source>
</evidence>
<feature type="non-terminal residue" evidence="3">
    <location>
        <position position="1"/>
    </location>
</feature>
<name>A0A9P8RLW0_9PEZI</name>
<dbReference type="Pfam" id="PF03881">
    <property type="entry name" value="Fructosamin_kin"/>
    <property type="match status" value="1"/>
</dbReference>
<dbReference type="Proteomes" id="UP000750711">
    <property type="component" value="Unassembled WGS sequence"/>
</dbReference>
<dbReference type="Gene3D" id="3.90.1200.10">
    <property type="match status" value="1"/>
</dbReference>
<evidence type="ECO:0000256" key="1">
    <source>
        <dbReference type="ARBA" id="ARBA00011961"/>
    </source>
</evidence>
<dbReference type="InterPro" id="IPR016477">
    <property type="entry name" value="Fructo-/Ketosamine-3-kinase"/>
</dbReference>
<keyword evidence="4" id="KW-1185">Reference proteome</keyword>
<protein>
    <recommendedName>
        <fullName evidence="1">protein-ribulosamine 3-kinase</fullName>
        <ecNumber evidence="1">2.7.1.172</ecNumber>
    </recommendedName>
</protein>
<dbReference type="EC" id="2.7.1.172" evidence="1"/>
<evidence type="ECO:0000256" key="2">
    <source>
        <dbReference type="ARBA" id="ARBA00048655"/>
    </source>
</evidence>
<dbReference type="SUPFAM" id="SSF56112">
    <property type="entry name" value="Protein kinase-like (PK-like)"/>
    <property type="match status" value="1"/>
</dbReference>
<comment type="catalytic activity">
    <reaction evidence="2">
        <text>N(6)-D-ribulosyl-L-lysyl-[protein] + ATP = N(6)-(3-O-phospho-D-ribulosyl)-L-lysyl-[protein] + ADP + H(+)</text>
        <dbReference type="Rhea" id="RHEA:48432"/>
        <dbReference type="Rhea" id="RHEA-COMP:12103"/>
        <dbReference type="Rhea" id="RHEA-COMP:12104"/>
        <dbReference type="ChEBI" id="CHEBI:15378"/>
        <dbReference type="ChEBI" id="CHEBI:30616"/>
        <dbReference type="ChEBI" id="CHEBI:90418"/>
        <dbReference type="ChEBI" id="CHEBI:90420"/>
        <dbReference type="ChEBI" id="CHEBI:456216"/>
        <dbReference type="EC" id="2.7.1.172"/>
    </reaction>
    <physiologicalReaction direction="left-to-right" evidence="2">
        <dbReference type="Rhea" id="RHEA:48433"/>
    </physiologicalReaction>
</comment>
<dbReference type="PANTHER" id="PTHR12149">
    <property type="entry name" value="FRUCTOSAMINE 3 KINASE-RELATED PROTEIN"/>
    <property type="match status" value="1"/>
</dbReference>
<proteinExistence type="predicted"/>
<dbReference type="PANTHER" id="PTHR12149:SF8">
    <property type="entry name" value="PROTEIN-RIBULOSAMINE 3-KINASE"/>
    <property type="match status" value="1"/>
</dbReference>